<organism evidence="1 2">
    <name type="scientific">Pedobacter cryoconitis</name>
    <dbReference type="NCBI Taxonomy" id="188932"/>
    <lineage>
        <taxon>Bacteria</taxon>
        <taxon>Pseudomonadati</taxon>
        <taxon>Bacteroidota</taxon>
        <taxon>Sphingobacteriia</taxon>
        <taxon>Sphingobacteriales</taxon>
        <taxon>Sphingobacteriaceae</taxon>
        <taxon>Pedobacter</taxon>
    </lineage>
</organism>
<evidence type="ECO:0000313" key="2">
    <source>
        <dbReference type="Proteomes" id="UP000537204"/>
    </source>
</evidence>
<sequence>MHYLPKEEELIAEVEREKIKLSLFKGQEKAD</sequence>
<evidence type="ECO:0000313" key="1">
    <source>
        <dbReference type="EMBL" id="MBB5639123.1"/>
    </source>
</evidence>
<accession>A0A7W8ZRZ4</accession>
<dbReference type="AlphaFoldDB" id="A0A7W8ZRZ4"/>
<reference evidence="1 2" key="1">
    <citation type="submission" date="2020-08" db="EMBL/GenBank/DDBJ databases">
        <title>Genomic Encyclopedia of Type Strains, Phase IV (KMG-V): Genome sequencing to study the core and pangenomes of soil and plant-associated prokaryotes.</title>
        <authorList>
            <person name="Whitman W."/>
        </authorList>
    </citation>
    <scope>NUCLEOTIDE SEQUENCE [LARGE SCALE GENOMIC DNA]</scope>
    <source>
        <strain evidence="1 2">S3M1</strain>
    </source>
</reference>
<proteinExistence type="predicted"/>
<comment type="caution">
    <text evidence="1">The sequence shown here is derived from an EMBL/GenBank/DDBJ whole genome shotgun (WGS) entry which is preliminary data.</text>
</comment>
<dbReference type="Proteomes" id="UP000537204">
    <property type="component" value="Unassembled WGS sequence"/>
</dbReference>
<name>A0A7W8ZRZ4_9SPHI</name>
<protein>
    <submittedName>
        <fullName evidence="1">Uncharacterized protein</fullName>
    </submittedName>
</protein>
<dbReference type="EMBL" id="JACHCE010000012">
    <property type="protein sequence ID" value="MBB5639123.1"/>
    <property type="molecule type" value="Genomic_DNA"/>
</dbReference>
<gene>
    <name evidence="1" type="ORF">HDE68_005064</name>
</gene>